<evidence type="ECO:0000256" key="3">
    <source>
        <dbReference type="SAM" id="SignalP"/>
    </source>
</evidence>
<keyword evidence="2" id="KW-1133">Transmembrane helix</keyword>
<dbReference type="RefSeq" id="WP_153452935.1">
    <property type="nucleotide sequence ID" value="NZ_WEGJ01000012.1"/>
</dbReference>
<keyword evidence="2" id="KW-0812">Transmembrane</keyword>
<gene>
    <name evidence="4" type="ORF">SRB5_34290</name>
</gene>
<keyword evidence="3" id="KW-0732">Signal</keyword>
<feature type="transmembrane region" description="Helical" evidence="2">
    <location>
        <begin position="527"/>
        <end position="546"/>
    </location>
</feature>
<evidence type="ECO:0000313" key="4">
    <source>
        <dbReference type="EMBL" id="MQY13285.1"/>
    </source>
</evidence>
<name>A0A7K0CIH5_9ACTN</name>
<evidence type="ECO:0008006" key="6">
    <source>
        <dbReference type="Google" id="ProtNLM"/>
    </source>
</evidence>
<reference evidence="4 5" key="1">
    <citation type="submission" date="2019-10" db="EMBL/GenBank/DDBJ databases">
        <title>Streptomyces smaragdinus sp. nov. and Streptomyces fabii sp. nov., isolated from the gut of fungus growing-termite Macrotermes natalensis.</title>
        <authorList>
            <person name="Schwitalla J."/>
            <person name="Benndorf R."/>
            <person name="Martin K."/>
            <person name="De Beer W."/>
            <person name="Kaster A.-K."/>
            <person name="Vollmers J."/>
            <person name="Poulsen M."/>
            <person name="Beemelmanns C."/>
        </authorList>
    </citation>
    <scope>NUCLEOTIDE SEQUENCE [LARGE SCALE GENOMIC DNA]</scope>
    <source>
        <strain evidence="4 5">RB5</strain>
    </source>
</reference>
<dbReference type="OrthoDB" id="4218847at2"/>
<keyword evidence="5" id="KW-1185">Reference proteome</keyword>
<accession>A0A7K0CIH5</accession>
<comment type="caution">
    <text evidence="4">The sequence shown here is derived from an EMBL/GenBank/DDBJ whole genome shotgun (WGS) entry which is preliminary data.</text>
</comment>
<keyword evidence="2" id="KW-0472">Membrane</keyword>
<dbReference type="AlphaFoldDB" id="A0A7K0CIH5"/>
<evidence type="ECO:0000313" key="5">
    <source>
        <dbReference type="Proteomes" id="UP000466345"/>
    </source>
</evidence>
<evidence type="ECO:0000256" key="1">
    <source>
        <dbReference type="SAM" id="MobiDB-lite"/>
    </source>
</evidence>
<organism evidence="4 5">
    <name type="scientific">Streptomyces smaragdinus</name>
    <dbReference type="NCBI Taxonomy" id="2585196"/>
    <lineage>
        <taxon>Bacteria</taxon>
        <taxon>Bacillati</taxon>
        <taxon>Actinomycetota</taxon>
        <taxon>Actinomycetes</taxon>
        <taxon>Kitasatosporales</taxon>
        <taxon>Streptomycetaceae</taxon>
        <taxon>Streptomyces</taxon>
    </lineage>
</organism>
<feature type="region of interest" description="Disordered" evidence="1">
    <location>
        <begin position="451"/>
        <end position="518"/>
    </location>
</feature>
<dbReference type="InterPro" id="IPR006311">
    <property type="entry name" value="TAT_signal"/>
</dbReference>
<dbReference type="Proteomes" id="UP000466345">
    <property type="component" value="Unassembled WGS sequence"/>
</dbReference>
<sequence length="558" mass="56898">MTSASPRAALRHVACAIGAAALAAVGFSAPAQAQDLPYTLGSSPAETGLFPHPASGAAQAADFEVWLDNPSEERRSDARVVYTIDFTGVQGVADWKYGEDGSLGDCEAQGAVVTCSDWGVWEGRSTVAAFQLSAAAGSADGDSGTVKVSGTVDGASLADYTAKVSVGGPDLVAAPLPSPGKSKPGDVYNAPLMFANAGTQAADGVLLTMRATHGVEFVDRYDNCEYSESSGTYSGPGTVVICAFDDPVGPGEVWEADPPERLRLAEHALYDEFSFRVDPNTATARSKQRGGLTFTRGEGRTLTLKQARVARTAADLDPWNNLSEMAFDITNHADFAAWGATAKGAAGDTVKVSLGWQNKGPAWVGYTRSGEDVATYEFLVPEGAKVTKKPAGCRGTKSDGGYLEDNQQLGAPRYVCSTGAVVLEKEKFSYPFELKIEKVVAGASGRLTVGSFAPTTPQPHPFDDNHKNNTASLVLNGTGGGSGSGGSGGDSGDGGSDGGSASGGDQAQSTGGTGGDLASTGAGNMPLVGGLAAAVLVVGGTLFVVARRRGKGEDAAAA</sequence>
<feature type="signal peptide" evidence="3">
    <location>
        <begin position="1"/>
        <end position="33"/>
    </location>
</feature>
<feature type="chain" id="PRO_5029521612" description="Peptidase" evidence="3">
    <location>
        <begin position="34"/>
        <end position="558"/>
    </location>
</feature>
<protein>
    <recommendedName>
        <fullName evidence="6">Peptidase</fullName>
    </recommendedName>
</protein>
<proteinExistence type="predicted"/>
<dbReference type="PROSITE" id="PS51318">
    <property type="entry name" value="TAT"/>
    <property type="match status" value="1"/>
</dbReference>
<feature type="compositionally biased region" description="Gly residues" evidence="1">
    <location>
        <begin position="477"/>
        <end position="502"/>
    </location>
</feature>
<evidence type="ECO:0000256" key="2">
    <source>
        <dbReference type="SAM" id="Phobius"/>
    </source>
</evidence>
<dbReference type="EMBL" id="WEGJ01000012">
    <property type="protein sequence ID" value="MQY13285.1"/>
    <property type="molecule type" value="Genomic_DNA"/>
</dbReference>